<dbReference type="SMART" id="SM00028">
    <property type="entry name" value="TPR"/>
    <property type="match status" value="6"/>
</dbReference>
<feature type="repeat" description="TPR" evidence="3">
    <location>
        <begin position="497"/>
        <end position="530"/>
    </location>
</feature>
<reference evidence="4" key="1">
    <citation type="submission" date="2021-02" db="EMBL/GenBank/DDBJ databases">
        <authorList>
            <person name="Nowell W R."/>
        </authorList>
    </citation>
    <scope>NUCLEOTIDE SEQUENCE</scope>
</reference>
<protein>
    <submittedName>
        <fullName evidence="4">Uncharacterized protein</fullName>
    </submittedName>
</protein>
<accession>A0A813VIE6</accession>
<dbReference type="PROSITE" id="PS50005">
    <property type="entry name" value="TPR"/>
    <property type="match status" value="3"/>
</dbReference>
<sequence>MTEKAQLVEIVKFSSITTADKLSSNLKYNNLETYSIIWLDRLVNDVKEYIDAQQRLRVSINYIRTFKNSDDCEQFIQSVSEQDRIIFIVNNQLGQELIPRIHQLRQIFSIYIYNHDNKRGGQWTKEFKKIKATSSQLDVLVAQIKSDRARRSHNKIDEPLAISIFDVNVSYKFNSHFIRSHLLIDCLLRMKDTSSDMEKFISLCEEEYKDNKSELAVIREFQQNYATARALRWYTRQSFLYRMLNKALRVQNIDVLFLLRFFIFDVQQQLIKNQCSQPTRLYRAQLLTNDEVQLMKRAIGGFLIINTFLSTTIDREVSLSYLDTMDSSDEIDMQRVLFEIDADPRINSMKPFANIIWLSYCFGQQEVLMMIGSIFQIIEIQHDENQPCIIRLILCSENSQDLKNALRYINKEYDGKEIDLFSFGQVLCDMGNFDDAKKFYLRVLDDLPTNDQDLATCYRALGNVAADKGDCDLSLAWYEKLHELLARTLQSDDVRLADSHNIIGNIYWKKEDFKHALDSYNKALVIYKRIYDENHLIIAECLNRIGAVYEKEKKYFQALNYYEKSLSICQKSLPADHPDLGMAHSKVAHIRLLLCHYYLALGHYNISLKIKLNSLPPDHLDIASDYRGMGNTYKARGEVSQALIYYEKAAEIYRNHLSSAHPDVVEIERTIRSLSAQAK</sequence>
<dbReference type="AlphaFoldDB" id="A0A813VIE6"/>
<dbReference type="Pfam" id="PF13424">
    <property type="entry name" value="TPR_12"/>
    <property type="match status" value="2"/>
</dbReference>
<dbReference type="Proteomes" id="UP000663882">
    <property type="component" value="Unassembled WGS sequence"/>
</dbReference>
<keyword evidence="2 3" id="KW-0802">TPR repeat</keyword>
<evidence type="ECO:0000256" key="1">
    <source>
        <dbReference type="ARBA" id="ARBA00022737"/>
    </source>
</evidence>
<dbReference type="EMBL" id="CAJOAX010002221">
    <property type="protein sequence ID" value="CAF3779374.1"/>
    <property type="molecule type" value="Genomic_DNA"/>
</dbReference>
<dbReference type="EMBL" id="CAJNOO010000175">
    <property type="protein sequence ID" value="CAF0842152.1"/>
    <property type="molecule type" value="Genomic_DNA"/>
</dbReference>
<feature type="repeat" description="TPR" evidence="3">
    <location>
        <begin position="539"/>
        <end position="572"/>
    </location>
</feature>
<feature type="repeat" description="TPR" evidence="3">
    <location>
        <begin position="623"/>
        <end position="656"/>
    </location>
</feature>
<dbReference type="OrthoDB" id="9984275at2759"/>
<organism evidence="4 6">
    <name type="scientific">Rotaria sordida</name>
    <dbReference type="NCBI Taxonomy" id="392033"/>
    <lineage>
        <taxon>Eukaryota</taxon>
        <taxon>Metazoa</taxon>
        <taxon>Spiralia</taxon>
        <taxon>Gnathifera</taxon>
        <taxon>Rotifera</taxon>
        <taxon>Eurotatoria</taxon>
        <taxon>Bdelloidea</taxon>
        <taxon>Philodinida</taxon>
        <taxon>Philodinidae</taxon>
        <taxon>Rotaria</taxon>
    </lineage>
</organism>
<proteinExistence type="predicted"/>
<dbReference type="Gene3D" id="3.90.176.10">
    <property type="entry name" value="Toxin ADP-ribosyltransferase, Chain A, domain 1"/>
    <property type="match status" value="1"/>
</dbReference>
<evidence type="ECO:0000256" key="2">
    <source>
        <dbReference type="ARBA" id="ARBA00022803"/>
    </source>
</evidence>
<dbReference type="Gene3D" id="1.25.40.10">
    <property type="entry name" value="Tetratricopeptide repeat domain"/>
    <property type="match status" value="2"/>
</dbReference>
<comment type="caution">
    <text evidence="4">The sequence shown here is derived from an EMBL/GenBank/DDBJ whole genome shotgun (WGS) entry which is preliminary data.</text>
</comment>
<dbReference type="PANTHER" id="PTHR45641">
    <property type="entry name" value="TETRATRICOPEPTIDE REPEAT PROTEIN (AFU_ORTHOLOGUE AFUA_6G03870)"/>
    <property type="match status" value="1"/>
</dbReference>
<evidence type="ECO:0000313" key="5">
    <source>
        <dbReference type="EMBL" id="CAF3779374.1"/>
    </source>
</evidence>
<name>A0A813VIE6_9BILA</name>
<dbReference type="InterPro" id="IPR019734">
    <property type="entry name" value="TPR_rpt"/>
</dbReference>
<evidence type="ECO:0000313" key="4">
    <source>
        <dbReference type="EMBL" id="CAF0842152.1"/>
    </source>
</evidence>
<dbReference type="SUPFAM" id="SSF56399">
    <property type="entry name" value="ADP-ribosylation"/>
    <property type="match status" value="1"/>
</dbReference>
<dbReference type="SUPFAM" id="SSF48452">
    <property type="entry name" value="TPR-like"/>
    <property type="match status" value="2"/>
</dbReference>
<dbReference type="InterPro" id="IPR011990">
    <property type="entry name" value="TPR-like_helical_dom_sf"/>
</dbReference>
<dbReference type="PROSITE" id="PS51996">
    <property type="entry name" value="TR_MART"/>
    <property type="match status" value="1"/>
</dbReference>
<evidence type="ECO:0000313" key="6">
    <source>
        <dbReference type="Proteomes" id="UP000663882"/>
    </source>
</evidence>
<gene>
    <name evidence="5" type="ORF">OTI717_LOCUS17102</name>
    <name evidence="4" type="ORF">RFH988_LOCUS6005</name>
</gene>
<dbReference type="Proteomes" id="UP000663823">
    <property type="component" value="Unassembled WGS sequence"/>
</dbReference>
<evidence type="ECO:0000256" key="3">
    <source>
        <dbReference type="PROSITE-ProRule" id="PRU00339"/>
    </source>
</evidence>
<dbReference type="PANTHER" id="PTHR45641:SF19">
    <property type="entry name" value="NEPHROCYSTIN-3"/>
    <property type="match status" value="1"/>
</dbReference>
<keyword evidence="1" id="KW-0677">Repeat</keyword>